<keyword evidence="2" id="KW-1185">Reference proteome</keyword>
<dbReference type="EMBL" id="CP011391">
    <property type="protein sequence ID" value="AMK53790.1"/>
    <property type="molecule type" value="Genomic_DNA"/>
</dbReference>
<sequence>MQKLTDIIETSEKTDPVLAIIYGLAKNGGGLTPEDEEFAKRRWPDEDIPIAKNRNEGLVAVSAEQIAYSERWAEGTSTIYLDNHTCINQLYNYYDSWQEMKLVYQLNDYDWQKDWDEAHFSNFSMVKWLGKPVPWAHLDDAISEIDDSLEYRNESGNLFFFEEC</sequence>
<accession>A0A140DT13</accession>
<proteinExistence type="predicted"/>
<dbReference type="KEGG" id="fro:AALO17_06560"/>
<name>A0A140DT13_9FIRM</name>
<dbReference type="Proteomes" id="UP000069771">
    <property type="component" value="Chromosome"/>
</dbReference>
<gene>
    <name evidence="1" type="ORF">AALO17_06560</name>
</gene>
<protein>
    <submittedName>
        <fullName evidence="1">Uncharacterized protein</fullName>
    </submittedName>
</protein>
<evidence type="ECO:0000313" key="2">
    <source>
        <dbReference type="Proteomes" id="UP000069771"/>
    </source>
</evidence>
<evidence type="ECO:0000313" key="1">
    <source>
        <dbReference type="EMBL" id="AMK53790.1"/>
    </source>
</evidence>
<reference evidence="1 2" key="1">
    <citation type="journal article" date="2016" name="Gut Pathog.">
        <title>Whole genome sequencing of "Faecalibaculum rodentium" ALO17, isolated from C57BL/6J laboratory mouse feces.</title>
        <authorList>
            <person name="Lim S."/>
            <person name="Chang D.H."/>
            <person name="Ahn S."/>
            <person name="Kim B.C."/>
        </authorList>
    </citation>
    <scope>NUCLEOTIDE SEQUENCE [LARGE SCALE GENOMIC DNA]</scope>
    <source>
        <strain evidence="1 2">Alo17</strain>
    </source>
</reference>
<organism evidence="1 2">
    <name type="scientific">Faecalibaculum rodentium</name>
    <dbReference type="NCBI Taxonomy" id="1702221"/>
    <lineage>
        <taxon>Bacteria</taxon>
        <taxon>Bacillati</taxon>
        <taxon>Bacillota</taxon>
        <taxon>Erysipelotrichia</taxon>
        <taxon>Erysipelotrichales</taxon>
        <taxon>Erysipelotrichaceae</taxon>
        <taxon>Faecalibaculum</taxon>
    </lineage>
</organism>
<dbReference type="AlphaFoldDB" id="A0A140DT13"/>